<dbReference type="Gene3D" id="2.130.10.10">
    <property type="entry name" value="YVTN repeat-like/Quinoprotein amine dehydrogenase"/>
    <property type="match status" value="1"/>
</dbReference>
<keyword evidence="9" id="KW-0969">Cilium</keyword>
<proteinExistence type="inferred from homology"/>
<organism evidence="14 15">
    <name type="scientific">Dendroctonus ponderosae</name>
    <name type="common">Mountain pine beetle</name>
    <dbReference type="NCBI Taxonomy" id="77166"/>
    <lineage>
        <taxon>Eukaryota</taxon>
        <taxon>Metazoa</taxon>
        <taxon>Ecdysozoa</taxon>
        <taxon>Arthropoda</taxon>
        <taxon>Hexapoda</taxon>
        <taxon>Insecta</taxon>
        <taxon>Pterygota</taxon>
        <taxon>Neoptera</taxon>
        <taxon>Endopterygota</taxon>
        <taxon>Coleoptera</taxon>
        <taxon>Polyphaga</taxon>
        <taxon>Cucujiformia</taxon>
        <taxon>Curculionidae</taxon>
        <taxon>Scolytinae</taxon>
        <taxon>Dendroctonus</taxon>
    </lineage>
</organism>
<dbReference type="KEGG" id="dpa:109535812"/>
<dbReference type="PANTHER" id="PTHR13667:SF5">
    <property type="entry name" value="WD REPEAT-CONTAINING AND PLANAR CELL POLARITY EFFECTOR PROTEIN FRITZ HOMOLOG"/>
    <property type="match status" value="1"/>
</dbReference>
<evidence type="ECO:0000313" key="15">
    <source>
        <dbReference type="Proteomes" id="UP000019118"/>
    </source>
</evidence>
<keyword evidence="15" id="KW-1185">Reference proteome</keyword>
<dbReference type="GeneID" id="109535812"/>
<evidence type="ECO:0000256" key="4">
    <source>
        <dbReference type="ARBA" id="ARBA00022475"/>
    </source>
</evidence>
<evidence type="ECO:0000256" key="12">
    <source>
        <dbReference type="ARBA" id="ARBA00023273"/>
    </source>
</evidence>
<dbReference type="InterPro" id="IPR024511">
    <property type="entry name" value="Frtz"/>
</dbReference>
<dbReference type="InterPro" id="IPR011047">
    <property type="entry name" value="Quinoprotein_ADH-like_sf"/>
</dbReference>
<keyword evidence="7" id="KW-0677">Repeat</keyword>
<dbReference type="PANTHER" id="PTHR13667">
    <property type="entry name" value="HOMOLOC-13"/>
    <property type="match status" value="1"/>
</dbReference>
<protein>
    <recommendedName>
        <fullName evidence="16">WD repeat-containing and planar cell polarity effector protein fritz</fullName>
    </recommendedName>
</protein>
<dbReference type="GO" id="GO:0005886">
    <property type="term" value="C:plasma membrane"/>
    <property type="evidence" value="ECO:0007669"/>
    <property type="project" value="UniProtKB-SubCell"/>
</dbReference>
<dbReference type="EnsemblMetazoa" id="XM_019901815.1">
    <property type="protein sequence ID" value="XP_019757374.1"/>
    <property type="gene ID" value="LOC109535812"/>
</dbReference>
<keyword evidence="11" id="KW-0206">Cytoskeleton</keyword>
<accession>A0AAR5P8F6</accession>
<keyword evidence="4" id="KW-1003">Cell membrane</keyword>
<comment type="subcellular location">
    <subcellularLocation>
        <location evidence="1">Cell membrane</location>
    </subcellularLocation>
    <subcellularLocation>
        <location evidence="2">Cytoplasm</location>
        <location evidence="2">Cytoskeleton</location>
        <location evidence="2">Cilium axoneme</location>
    </subcellularLocation>
</comment>
<evidence type="ECO:0000256" key="2">
    <source>
        <dbReference type="ARBA" id="ARBA00004430"/>
    </source>
</evidence>
<dbReference type="GO" id="GO:0007399">
    <property type="term" value="P:nervous system development"/>
    <property type="evidence" value="ECO:0007669"/>
    <property type="project" value="TreeGrafter"/>
</dbReference>
<evidence type="ECO:0000256" key="8">
    <source>
        <dbReference type="ARBA" id="ARBA00022794"/>
    </source>
</evidence>
<evidence type="ECO:0008006" key="16">
    <source>
        <dbReference type="Google" id="ProtNLM"/>
    </source>
</evidence>
<evidence type="ECO:0000256" key="9">
    <source>
        <dbReference type="ARBA" id="ARBA00023069"/>
    </source>
</evidence>
<evidence type="ECO:0000256" key="13">
    <source>
        <dbReference type="SAM" id="MobiDB-lite"/>
    </source>
</evidence>
<evidence type="ECO:0000256" key="6">
    <source>
        <dbReference type="ARBA" id="ARBA00022574"/>
    </source>
</evidence>
<evidence type="ECO:0000313" key="14">
    <source>
        <dbReference type="EnsemblMetazoa" id="XP_019757374.1"/>
    </source>
</evidence>
<reference evidence="15" key="1">
    <citation type="journal article" date="2013" name="Genome Biol.">
        <title>Draft genome of the mountain pine beetle, Dendroctonus ponderosae Hopkins, a major forest pest.</title>
        <authorList>
            <person name="Keeling C.I."/>
            <person name="Yuen M.M."/>
            <person name="Liao N.Y."/>
            <person name="Docking T.R."/>
            <person name="Chan S.K."/>
            <person name="Taylor G.A."/>
            <person name="Palmquist D.L."/>
            <person name="Jackman S.D."/>
            <person name="Nguyen A."/>
            <person name="Li M."/>
            <person name="Henderson H."/>
            <person name="Janes J.K."/>
            <person name="Zhao Y."/>
            <person name="Pandoh P."/>
            <person name="Moore R."/>
            <person name="Sperling F.A."/>
            <person name="Huber D.P."/>
            <person name="Birol I."/>
            <person name="Jones S.J."/>
            <person name="Bohlmann J."/>
        </authorList>
    </citation>
    <scope>NUCLEOTIDE SEQUENCE</scope>
</reference>
<evidence type="ECO:0000256" key="7">
    <source>
        <dbReference type="ARBA" id="ARBA00022737"/>
    </source>
</evidence>
<dbReference type="InterPro" id="IPR015943">
    <property type="entry name" value="WD40/YVTN_repeat-like_dom_sf"/>
</dbReference>
<dbReference type="GO" id="GO:0097541">
    <property type="term" value="C:axonemal basal plate"/>
    <property type="evidence" value="ECO:0007669"/>
    <property type="project" value="TreeGrafter"/>
</dbReference>
<sequence length="886" mass="99471">MTAFLSQIHFWTTQEDVIIKDTDYGCYKYFQKKEAGLSQNAQAKKEFCEQCGIIYIPFNKRPDKLRDRLKELEEYLVHNKIVYYNWDDSKLKILLSTGLIVNLTVNLKTGDLINIIFDKQLFLKLQVNIISDGAIFGSQVICVCNDGHVLGFGGSWKDGWVLDGGPRRRLHYHNDWLVVYGKTEAEHPQPWSPLTKDHQRANLHLYWIGSRDPELLAYKKTDGEPLLIVISKICTRTLIVVEQKVSQKGAVSVEVSNFELIANTLKRISVTSVPLQTHVSCTVLSDNEERLLIGCIDGSLAILDRNRGSTRIVKAAFIATLAAWHPEGAIVAVANEKGYIQYYDTALNSIKSQLTSEDCTPATLLDLSGYFNAQFNVVSLSWGPKDLVISFEQGPLAILTHSEGSLGFKAIARRYIKSGKIEQAVRLLLSWDFSEKVFFVLHQITMQLLRKPLTEEVARYLQEALGSFHSSPIPLPTQIRHKFGHQVMCITRRFFYQLVRTRMFETAFLLAVDVGHHDLFMDLHYIAVTLGETEMAAAARAQASALLSRCSSEASNCSRSLCSQCSDSESCSSTANYEGNLNNTTSKLELSAENVLTTDFMQPSPTTYRSENEVKTVEISKKPFPLKATYVKAPQVPADFLKQTLVPPPVPQLPFYRALEAPYRPQYVENAANQLKPTSSNQKDIDTTKSNIPTNQNMDYNISGLPQYSTHIPSNNFNVLKESKHHYNSLSKESPPLPRITNISSKLSRSCHTLNNQDERVVTLPPPSAFLNVENHLPLDNLIDFEESTPKIPATSTTTSLKKVHTKVKFSDTVTAFIVPEVKRAVKPPLPSHITDPQRELAESLPLCHPNEDYLKDFAPVRKEGDIESSESTAPPKIKVVHFGVV</sequence>
<keyword evidence="5" id="KW-0963">Cytoplasm</keyword>
<keyword evidence="6" id="KW-0853">WD repeat</keyword>
<name>A0AAR5P8F6_DENPD</name>
<comment type="similarity">
    <text evidence="3">Belongs to the WD repeat fritz family.</text>
</comment>
<evidence type="ECO:0000256" key="1">
    <source>
        <dbReference type="ARBA" id="ARBA00004236"/>
    </source>
</evidence>
<evidence type="ECO:0000256" key="5">
    <source>
        <dbReference type="ARBA" id="ARBA00022490"/>
    </source>
</evidence>
<keyword evidence="10" id="KW-0472">Membrane</keyword>
<dbReference type="GO" id="GO:0045184">
    <property type="term" value="P:establishment of protein localization"/>
    <property type="evidence" value="ECO:0007669"/>
    <property type="project" value="TreeGrafter"/>
</dbReference>
<evidence type="ECO:0000256" key="3">
    <source>
        <dbReference type="ARBA" id="ARBA00006059"/>
    </source>
</evidence>
<dbReference type="Proteomes" id="UP000019118">
    <property type="component" value="Unassembled WGS sequence"/>
</dbReference>
<dbReference type="GO" id="GO:0044782">
    <property type="term" value="P:cilium organization"/>
    <property type="evidence" value="ECO:0007669"/>
    <property type="project" value="TreeGrafter"/>
</dbReference>
<keyword evidence="8" id="KW-0970">Cilium biogenesis/degradation</keyword>
<evidence type="ECO:0000256" key="10">
    <source>
        <dbReference type="ARBA" id="ARBA00023136"/>
    </source>
</evidence>
<dbReference type="Pfam" id="PF11768">
    <property type="entry name" value="Frtz"/>
    <property type="match status" value="2"/>
</dbReference>
<dbReference type="AlphaFoldDB" id="A0AAR5P8F6"/>
<feature type="region of interest" description="Disordered" evidence="13">
    <location>
        <begin position="673"/>
        <end position="697"/>
    </location>
</feature>
<evidence type="ECO:0000256" key="11">
    <source>
        <dbReference type="ARBA" id="ARBA00023212"/>
    </source>
</evidence>
<dbReference type="SUPFAM" id="SSF50998">
    <property type="entry name" value="Quinoprotein alcohol dehydrogenase-like"/>
    <property type="match status" value="1"/>
</dbReference>
<dbReference type="CTD" id="33349"/>
<dbReference type="RefSeq" id="XP_019757374.1">
    <property type="nucleotide sequence ID" value="XM_019901815.2"/>
</dbReference>
<keyword evidence="12" id="KW-0966">Cell projection</keyword>
<reference evidence="14" key="2">
    <citation type="submission" date="2024-08" db="UniProtKB">
        <authorList>
            <consortium name="EnsemblMetazoa"/>
        </authorList>
    </citation>
    <scope>IDENTIFICATION</scope>
</reference>